<dbReference type="EMBL" id="BFAA01000612">
    <property type="protein sequence ID" value="GCB73252.1"/>
    <property type="molecule type" value="Genomic_DNA"/>
</dbReference>
<dbReference type="InterPro" id="IPR029034">
    <property type="entry name" value="Cystine-knot_cytokine"/>
</dbReference>
<evidence type="ECO:0000313" key="11">
    <source>
        <dbReference type="Proteomes" id="UP000288216"/>
    </source>
</evidence>
<feature type="domain" description="TGF-beta family profile" evidence="9">
    <location>
        <begin position="338"/>
        <end position="450"/>
    </location>
</feature>
<proteinExistence type="inferred from homology"/>
<dbReference type="PROSITE" id="PS51362">
    <property type="entry name" value="TGF_BETA_2"/>
    <property type="match status" value="1"/>
</dbReference>
<gene>
    <name evidence="10" type="ORF">scyTo_0002436</name>
</gene>
<keyword evidence="3" id="KW-0964">Secreted</keyword>
<evidence type="ECO:0000256" key="7">
    <source>
        <dbReference type="ARBA" id="ARBA00023180"/>
    </source>
</evidence>
<organism evidence="10 11">
    <name type="scientific">Scyliorhinus torazame</name>
    <name type="common">Cloudy catshark</name>
    <name type="synonym">Catulus torazame</name>
    <dbReference type="NCBI Taxonomy" id="75743"/>
    <lineage>
        <taxon>Eukaryota</taxon>
        <taxon>Metazoa</taxon>
        <taxon>Chordata</taxon>
        <taxon>Craniata</taxon>
        <taxon>Vertebrata</taxon>
        <taxon>Chondrichthyes</taxon>
        <taxon>Elasmobranchii</taxon>
        <taxon>Galeomorphii</taxon>
        <taxon>Galeoidea</taxon>
        <taxon>Carcharhiniformes</taxon>
        <taxon>Scyliorhinidae</taxon>
        <taxon>Scyliorhinus</taxon>
    </lineage>
</organism>
<comment type="similarity">
    <text evidence="2 8">Belongs to the TGF-beta family.</text>
</comment>
<dbReference type="GO" id="GO:0005615">
    <property type="term" value="C:extracellular space"/>
    <property type="evidence" value="ECO:0007669"/>
    <property type="project" value="TreeGrafter"/>
</dbReference>
<dbReference type="AlphaFoldDB" id="A0A401PJF3"/>
<dbReference type="PANTHER" id="PTHR11848">
    <property type="entry name" value="TGF-BETA FAMILY"/>
    <property type="match status" value="1"/>
</dbReference>
<dbReference type="PROSITE" id="PS51257">
    <property type="entry name" value="PROKAR_LIPOPROTEIN"/>
    <property type="match status" value="1"/>
</dbReference>
<dbReference type="Proteomes" id="UP000288216">
    <property type="component" value="Unassembled WGS sequence"/>
</dbReference>
<keyword evidence="5 8" id="KW-0339">Growth factor</keyword>
<evidence type="ECO:0000256" key="2">
    <source>
        <dbReference type="ARBA" id="ARBA00006656"/>
    </source>
</evidence>
<dbReference type="Gene3D" id="2.60.120.970">
    <property type="match status" value="1"/>
</dbReference>
<evidence type="ECO:0000256" key="6">
    <source>
        <dbReference type="ARBA" id="ARBA00023157"/>
    </source>
</evidence>
<keyword evidence="7" id="KW-0325">Glycoprotein</keyword>
<dbReference type="PROSITE" id="PS00250">
    <property type="entry name" value="TGF_BETA_1"/>
    <property type="match status" value="1"/>
</dbReference>
<evidence type="ECO:0000256" key="3">
    <source>
        <dbReference type="ARBA" id="ARBA00022525"/>
    </source>
</evidence>
<dbReference type="InterPro" id="IPR001111">
    <property type="entry name" value="TGF-b_propeptide"/>
</dbReference>
<evidence type="ECO:0000256" key="8">
    <source>
        <dbReference type="RuleBase" id="RU000354"/>
    </source>
</evidence>
<keyword evidence="4" id="KW-0732">Signal</keyword>
<evidence type="ECO:0000256" key="1">
    <source>
        <dbReference type="ARBA" id="ARBA00004613"/>
    </source>
</evidence>
<dbReference type="GO" id="GO:0005125">
    <property type="term" value="F:cytokine activity"/>
    <property type="evidence" value="ECO:0007669"/>
    <property type="project" value="TreeGrafter"/>
</dbReference>
<dbReference type="Pfam" id="PF00019">
    <property type="entry name" value="TGF_beta"/>
    <property type="match status" value="1"/>
</dbReference>
<evidence type="ECO:0000259" key="9">
    <source>
        <dbReference type="PROSITE" id="PS51362"/>
    </source>
</evidence>
<dbReference type="InterPro" id="IPR001839">
    <property type="entry name" value="TGF-b_C"/>
</dbReference>
<dbReference type="GO" id="GO:0008083">
    <property type="term" value="F:growth factor activity"/>
    <property type="evidence" value="ECO:0007669"/>
    <property type="project" value="UniProtKB-KW"/>
</dbReference>
<comment type="caution">
    <text evidence="10">The sequence shown here is derived from an EMBL/GenBank/DDBJ whole genome shotgun (WGS) entry which is preliminary data.</text>
</comment>
<dbReference type="FunFam" id="2.10.90.10:FF:000001">
    <property type="entry name" value="Bone morphogenetic protein 4"/>
    <property type="match status" value="1"/>
</dbReference>
<name>A0A401PJF3_SCYTO</name>
<dbReference type="CDD" id="cd13767">
    <property type="entry name" value="TGF_beta_BMP9_like"/>
    <property type="match status" value="1"/>
</dbReference>
<reference evidence="10 11" key="1">
    <citation type="journal article" date="2018" name="Nat. Ecol. Evol.">
        <title>Shark genomes provide insights into elasmobranch evolution and the origin of vertebrates.</title>
        <authorList>
            <person name="Hara Y"/>
            <person name="Yamaguchi K"/>
            <person name="Onimaru K"/>
            <person name="Kadota M"/>
            <person name="Koyanagi M"/>
            <person name="Keeley SD"/>
            <person name="Tatsumi K"/>
            <person name="Tanaka K"/>
            <person name="Motone F"/>
            <person name="Kageyama Y"/>
            <person name="Nozu R"/>
            <person name="Adachi N"/>
            <person name="Nishimura O"/>
            <person name="Nakagawa R"/>
            <person name="Tanegashima C"/>
            <person name="Kiyatake I"/>
            <person name="Matsumoto R"/>
            <person name="Murakumo K"/>
            <person name="Nishida K"/>
            <person name="Terakita A"/>
            <person name="Kuratani S"/>
            <person name="Sato K"/>
            <person name="Hyodo S Kuraku.S."/>
        </authorList>
    </citation>
    <scope>NUCLEOTIDE SEQUENCE [LARGE SCALE GENOMIC DNA]</scope>
</reference>
<dbReference type="Gene3D" id="2.10.90.10">
    <property type="entry name" value="Cystine-knot cytokines"/>
    <property type="match status" value="1"/>
</dbReference>
<evidence type="ECO:0000256" key="4">
    <source>
        <dbReference type="ARBA" id="ARBA00022729"/>
    </source>
</evidence>
<comment type="subcellular location">
    <subcellularLocation>
        <location evidence="1">Secreted</location>
    </subcellularLocation>
</comment>
<accession>A0A401PJF3</accession>
<dbReference type="SUPFAM" id="SSF57501">
    <property type="entry name" value="Cystine-knot cytokines"/>
    <property type="match status" value="1"/>
</dbReference>
<dbReference type="STRING" id="75743.A0A401PJF3"/>
<dbReference type="Pfam" id="PF00688">
    <property type="entry name" value="TGFb_propeptide"/>
    <property type="match status" value="1"/>
</dbReference>
<evidence type="ECO:0000256" key="5">
    <source>
        <dbReference type="ARBA" id="ARBA00023030"/>
    </source>
</evidence>
<dbReference type="InterPro" id="IPR017948">
    <property type="entry name" value="TGFb_CS"/>
</dbReference>
<evidence type="ECO:0000313" key="10">
    <source>
        <dbReference type="EMBL" id="GCB73252.1"/>
    </source>
</evidence>
<dbReference type="SMART" id="SM00204">
    <property type="entry name" value="TGFB"/>
    <property type="match status" value="1"/>
</dbReference>
<keyword evidence="6" id="KW-1015">Disulfide bond</keyword>
<sequence length="450" mass="50260">MSRMCSNKSASDHPPSLAMPCCAWFVLVSTTLGCLLQVAMCKPLAGWDQASGPEGVQSYELEGAPDEDAGFDFGAFLESMKDEFLRSLNLSDVPGHDPAKVEAPPQFMIDLYNKFATDRSSMPSSNIVRSFRNEDTTSSPAGEDQVRRHILVFNVSIPRHEEVTMAELRLYTFLERDRRMYEGVDRVVTVYDVEEAEEGPQGVSVPPQLALLVSKQIVGKDSGWEAFDVTDAIKRWFKSSKATHRLEVRIQSGQEGEAVELADLDTNPSPQDRNVPLLVVFSNDRSHGRRESGDEMKEMIVHEQEVVLEELADGSSSHGHVEDLLKAQAMLSYDSSSRTRRNARGDYCKRSPLHVDFSEIGWNSWIIAPKSYEAYECRGVCYFPLTDHVSPTKHAIIQTLVNRSNPKKAARACCVPTKLDPISVLYKDDAGVVTYKYKYEGMVVAECGCR</sequence>
<dbReference type="OMA" id="CTYPLTE"/>
<dbReference type="PANTHER" id="PTHR11848:SF307">
    <property type="entry name" value="BONE MORPHOGENETIC PROTEIN 10"/>
    <property type="match status" value="1"/>
</dbReference>
<dbReference type="InterPro" id="IPR015615">
    <property type="entry name" value="TGF-beta-rel"/>
</dbReference>
<protein>
    <recommendedName>
        <fullName evidence="9">TGF-beta family profile domain-containing protein</fullName>
    </recommendedName>
</protein>
<dbReference type="OrthoDB" id="5987191at2759"/>
<keyword evidence="11" id="KW-1185">Reference proteome</keyword>